<dbReference type="Gene3D" id="1.20.1270.60">
    <property type="entry name" value="Arfaptin homology (AH) domain/BAR domain"/>
    <property type="match status" value="1"/>
</dbReference>
<evidence type="ECO:0000256" key="7">
    <source>
        <dbReference type="SAM" id="Coils"/>
    </source>
</evidence>
<dbReference type="SUPFAM" id="SSF64268">
    <property type="entry name" value="PX domain"/>
    <property type="match status" value="1"/>
</dbReference>
<dbReference type="Gene3D" id="1.20.5.1700">
    <property type="match status" value="1"/>
</dbReference>
<evidence type="ECO:0000313" key="11">
    <source>
        <dbReference type="Proteomes" id="UP000278807"/>
    </source>
</evidence>
<dbReference type="SMART" id="SM00312">
    <property type="entry name" value="PX"/>
    <property type="match status" value="1"/>
</dbReference>
<dbReference type="InterPro" id="IPR015404">
    <property type="entry name" value="Vps5_C"/>
</dbReference>
<dbReference type="GO" id="GO:0035091">
    <property type="term" value="F:phosphatidylinositol binding"/>
    <property type="evidence" value="ECO:0007669"/>
    <property type="project" value="InterPro"/>
</dbReference>
<dbReference type="GO" id="GO:0005856">
    <property type="term" value="C:cytoskeleton"/>
    <property type="evidence" value="ECO:0007669"/>
    <property type="project" value="UniProtKB-SubCell"/>
</dbReference>
<dbReference type="PANTHER" id="PTHR10555:SF170">
    <property type="entry name" value="FI18122P1"/>
    <property type="match status" value="1"/>
</dbReference>
<comment type="similarity">
    <text evidence="3">Belongs to the sorting nexin family.</text>
</comment>
<dbReference type="GO" id="GO:0034498">
    <property type="term" value="P:early endosome to Golgi transport"/>
    <property type="evidence" value="ECO:0007669"/>
    <property type="project" value="TreeGrafter"/>
</dbReference>
<evidence type="ECO:0000256" key="1">
    <source>
        <dbReference type="ARBA" id="ARBA00004245"/>
    </source>
</evidence>
<feature type="compositionally biased region" description="Basic and acidic residues" evidence="8">
    <location>
        <begin position="528"/>
        <end position="539"/>
    </location>
</feature>
<keyword evidence="4" id="KW-0963">Cytoplasm</keyword>
<dbReference type="Pfam" id="PF09325">
    <property type="entry name" value="Vps5"/>
    <property type="match status" value="1"/>
</dbReference>
<dbReference type="InterPro" id="IPR007707">
    <property type="entry name" value="TACC_C"/>
</dbReference>
<feature type="domain" description="PX" evidence="9">
    <location>
        <begin position="56"/>
        <end position="185"/>
    </location>
</feature>
<name>A0A0R3T2D7_RODNA</name>
<gene>
    <name evidence="10" type="ORF">HNAJ_LOCUS1091</name>
</gene>
<dbReference type="Pfam" id="PF00787">
    <property type="entry name" value="PX"/>
    <property type="match status" value="1"/>
</dbReference>
<keyword evidence="5 7" id="KW-0175">Coiled coil</keyword>
<feature type="coiled-coil region" evidence="7">
    <location>
        <begin position="362"/>
        <end position="389"/>
    </location>
</feature>
<comment type="similarity">
    <text evidence="2">Belongs to the TACC family.</text>
</comment>
<accession>A0A0R3T2D7</accession>
<dbReference type="GO" id="GO:0005829">
    <property type="term" value="C:cytosol"/>
    <property type="evidence" value="ECO:0007669"/>
    <property type="project" value="GOC"/>
</dbReference>
<evidence type="ECO:0000313" key="12">
    <source>
        <dbReference type="WBParaSite" id="HNAJ_0000109101-mRNA-1"/>
    </source>
</evidence>
<feature type="region of interest" description="Disordered" evidence="8">
    <location>
        <begin position="623"/>
        <end position="666"/>
    </location>
</feature>
<dbReference type="STRING" id="102285.A0A0R3T2D7"/>
<keyword evidence="6" id="KW-0206">Cytoskeleton</keyword>
<feature type="coiled-coil region" evidence="7">
    <location>
        <begin position="687"/>
        <end position="721"/>
    </location>
</feature>
<protein>
    <submittedName>
        <fullName evidence="12">PX domain-containing protein</fullName>
    </submittedName>
</protein>
<dbReference type="PROSITE" id="PS50195">
    <property type="entry name" value="PX"/>
    <property type="match status" value="1"/>
</dbReference>
<evidence type="ECO:0000256" key="6">
    <source>
        <dbReference type="ARBA" id="ARBA00023212"/>
    </source>
</evidence>
<evidence type="ECO:0000256" key="4">
    <source>
        <dbReference type="ARBA" id="ARBA00022490"/>
    </source>
</evidence>
<feature type="region of interest" description="Disordered" evidence="8">
    <location>
        <begin position="525"/>
        <end position="563"/>
    </location>
</feature>
<dbReference type="OrthoDB" id="271164at2759"/>
<evidence type="ECO:0000259" key="9">
    <source>
        <dbReference type="PROSITE" id="PS50195"/>
    </source>
</evidence>
<sequence length="842" mass="94219">MMVPDENVEQYENDSSLFPCDFNCQILFSDEHINSSNNESGSATAIDAHLSTYEKNTIIVKVLNPEKVGEGMSSYVVYTIRTTTNMKSFKKPNMCVQRRFSDFLGLYEKLKEKYLHLGVVIPCPPEKNVFGTTKIRLSKSTSADSDFIEKRRVSLECFLHRIINHPALVKDTDVHEFLELEGELPRGISGQGISGASAMKLLKNVGEAVGKLTFRMDESDEYFDMKDEELAIWEVQGSRLYAALSNLVLDQTDLAASTLASSKALSVFANVEEHTGLARALGQLADTEEQIAHFLSVEAEVQSTFLVEYAKGVLSMIQACRDTLGERVRLFKTHRDCESSLRSKREQKVRIEMSPKADRARIPILEREIDELQHKVDESEEDFEKISATIKKEFEHVDEARFEEFKAATLSYLTMILQMQEKVGSFFGLICSIIYAMTDDRPIGGGGGYKINWDEIDENTNPFGVGNAFGGNKLASSPSAGRAPPVQPDSPPVSDLPVLSEDPPLNPSGKEIVNEVRHVLDPSVTEFGDAKSVPKELKSHNKGPRPAPPKRTVSKGNSQEAEDRNEIALDNAKFGNQIPNIVDIPPPEEFVPEELFTIQIVCSLTAFSLVTVIAVSNMTSFSTKPQVGNPLVRGHSRRASNSSSATFDLVSGNQSPLPEPEPDHHSLSADEELLSLRADKQHLTTVVADMQRCIAEYERSLRQLAEEKARAEESAKESVIDIIAERDQAIEEISTIEKAFGDLHRRFEKSKQIIEGFKTNEEALKKTAQEYQDQLKRQEQKYQSLKVHAEQQLTKVAEETERAKRANEDEVTRLRAAIKRSELRIHSLESQLQQKARSDNLI</sequence>
<dbReference type="GO" id="GO:0010008">
    <property type="term" value="C:endosome membrane"/>
    <property type="evidence" value="ECO:0007669"/>
    <property type="project" value="TreeGrafter"/>
</dbReference>
<feature type="region of interest" description="Disordered" evidence="8">
    <location>
        <begin position="467"/>
        <end position="510"/>
    </location>
</feature>
<dbReference type="AlphaFoldDB" id="A0A0R3T2D7"/>
<comment type="subcellular location">
    <subcellularLocation>
        <location evidence="1">Cytoplasm</location>
        <location evidence="1">Cytoskeleton</location>
    </subcellularLocation>
</comment>
<reference evidence="10 11" key="2">
    <citation type="submission" date="2018-11" db="EMBL/GenBank/DDBJ databases">
        <authorList>
            <consortium name="Pathogen Informatics"/>
        </authorList>
    </citation>
    <scope>NUCLEOTIDE SEQUENCE [LARGE SCALE GENOMIC DNA]</scope>
</reference>
<evidence type="ECO:0000256" key="3">
    <source>
        <dbReference type="ARBA" id="ARBA00010883"/>
    </source>
</evidence>
<feature type="compositionally biased region" description="Polar residues" evidence="8">
    <location>
        <begin position="639"/>
        <end position="656"/>
    </location>
</feature>
<keyword evidence="11" id="KW-1185">Reference proteome</keyword>
<dbReference type="Pfam" id="PF05010">
    <property type="entry name" value="TACC_C"/>
    <property type="match status" value="1"/>
</dbReference>
<evidence type="ECO:0000256" key="5">
    <source>
        <dbReference type="ARBA" id="ARBA00023054"/>
    </source>
</evidence>
<dbReference type="InterPro" id="IPR027267">
    <property type="entry name" value="AH/BAR_dom_sf"/>
</dbReference>
<dbReference type="InterPro" id="IPR001683">
    <property type="entry name" value="PX_dom"/>
</dbReference>
<organism evidence="12">
    <name type="scientific">Rodentolepis nana</name>
    <name type="common">Dwarf tapeworm</name>
    <name type="synonym">Hymenolepis nana</name>
    <dbReference type="NCBI Taxonomy" id="102285"/>
    <lineage>
        <taxon>Eukaryota</taxon>
        <taxon>Metazoa</taxon>
        <taxon>Spiralia</taxon>
        <taxon>Lophotrochozoa</taxon>
        <taxon>Platyhelminthes</taxon>
        <taxon>Cestoda</taxon>
        <taxon>Eucestoda</taxon>
        <taxon>Cyclophyllidea</taxon>
        <taxon>Hymenolepididae</taxon>
        <taxon>Rodentolepis</taxon>
    </lineage>
</organism>
<dbReference type="EMBL" id="UZAE01000385">
    <property type="protein sequence ID" value="VDN96950.1"/>
    <property type="molecule type" value="Genomic_DNA"/>
</dbReference>
<reference evidence="12" key="1">
    <citation type="submission" date="2016-04" db="UniProtKB">
        <authorList>
            <consortium name="WormBaseParasite"/>
        </authorList>
    </citation>
    <scope>IDENTIFICATION</scope>
</reference>
<evidence type="ECO:0000256" key="8">
    <source>
        <dbReference type="SAM" id="MobiDB-lite"/>
    </source>
</evidence>
<feature type="coiled-coil region" evidence="7">
    <location>
        <begin position="754"/>
        <end position="838"/>
    </location>
</feature>
<dbReference type="InterPro" id="IPR036871">
    <property type="entry name" value="PX_dom_sf"/>
</dbReference>
<evidence type="ECO:0000313" key="10">
    <source>
        <dbReference type="EMBL" id="VDN96950.1"/>
    </source>
</evidence>
<dbReference type="CDD" id="cd06859">
    <property type="entry name" value="PX_SNX1_2_like"/>
    <property type="match status" value="1"/>
</dbReference>
<evidence type="ECO:0000256" key="2">
    <source>
        <dbReference type="ARBA" id="ARBA00009423"/>
    </source>
</evidence>
<proteinExistence type="inferred from homology"/>
<dbReference type="WBParaSite" id="HNAJ_0000109101-mRNA-1">
    <property type="protein sequence ID" value="HNAJ_0000109101-mRNA-1"/>
    <property type="gene ID" value="HNAJ_0000109101"/>
</dbReference>
<dbReference type="PANTHER" id="PTHR10555">
    <property type="entry name" value="SORTING NEXIN"/>
    <property type="match status" value="1"/>
</dbReference>
<dbReference type="Proteomes" id="UP000278807">
    <property type="component" value="Unassembled WGS sequence"/>
</dbReference>
<dbReference type="Gene3D" id="3.30.1520.10">
    <property type="entry name" value="Phox-like domain"/>
    <property type="match status" value="1"/>
</dbReference>